<feature type="region of interest" description="Disordered" evidence="1">
    <location>
        <begin position="89"/>
        <end position="118"/>
    </location>
</feature>
<feature type="region of interest" description="Disordered" evidence="1">
    <location>
        <begin position="32"/>
        <end position="55"/>
    </location>
</feature>
<feature type="chain" id="PRO_5035227475" evidence="2">
    <location>
        <begin position="28"/>
        <end position="213"/>
    </location>
</feature>
<reference evidence="3" key="1">
    <citation type="submission" date="2021-06" db="EMBL/GenBank/DDBJ databases">
        <authorList>
            <person name="Hodson N. C."/>
            <person name="Mongue J. A."/>
            <person name="Jaron S. K."/>
        </authorList>
    </citation>
    <scope>NUCLEOTIDE SEQUENCE</scope>
</reference>
<dbReference type="Proteomes" id="UP000708208">
    <property type="component" value="Unassembled WGS sequence"/>
</dbReference>
<evidence type="ECO:0000313" key="3">
    <source>
        <dbReference type="EMBL" id="CAG7723520.1"/>
    </source>
</evidence>
<gene>
    <name evidence="3" type="ORF">AFUS01_LOCUS12605</name>
</gene>
<feature type="non-terminal residue" evidence="3">
    <location>
        <position position="1"/>
    </location>
</feature>
<comment type="caution">
    <text evidence="3">The sequence shown here is derived from an EMBL/GenBank/DDBJ whole genome shotgun (WGS) entry which is preliminary data.</text>
</comment>
<proteinExistence type="predicted"/>
<protein>
    <submittedName>
        <fullName evidence="3">Uncharacterized protein</fullName>
    </submittedName>
</protein>
<name>A0A8J2KAQ5_9HEXA</name>
<accession>A0A8J2KAQ5</accession>
<evidence type="ECO:0000256" key="1">
    <source>
        <dbReference type="SAM" id="MobiDB-lite"/>
    </source>
</evidence>
<feature type="signal peptide" evidence="2">
    <location>
        <begin position="1"/>
        <end position="27"/>
    </location>
</feature>
<dbReference type="AlphaFoldDB" id="A0A8J2KAQ5"/>
<keyword evidence="2" id="KW-0732">Signal</keyword>
<organism evidence="3 4">
    <name type="scientific">Allacma fusca</name>
    <dbReference type="NCBI Taxonomy" id="39272"/>
    <lineage>
        <taxon>Eukaryota</taxon>
        <taxon>Metazoa</taxon>
        <taxon>Ecdysozoa</taxon>
        <taxon>Arthropoda</taxon>
        <taxon>Hexapoda</taxon>
        <taxon>Collembola</taxon>
        <taxon>Symphypleona</taxon>
        <taxon>Sminthuridae</taxon>
        <taxon>Allacma</taxon>
    </lineage>
</organism>
<dbReference type="OrthoDB" id="6365503at2759"/>
<keyword evidence="4" id="KW-1185">Reference proteome</keyword>
<feature type="compositionally biased region" description="Polar residues" evidence="1">
    <location>
        <begin position="106"/>
        <end position="116"/>
    </location>
</feature>
<evidence type="ECO:0000313" key="4">
    <source>
        <dbReference type="Proteomes" id="UP000708208"/>
    </source>
</evidence>
<sequence length="213" mass="24361">FNFQPEHANNRRGNSLLLNLLLNYLMASPATHLKNGNGKRERNPMEAEDSEFTPLSKRINNLHLYQSSGNSRKSSHPHHAFDHNQQEVIGDSRPSYSGGSSGGLPSDNQFDRSYQNHGDVGAGQSFHRYCQNSDVRESEDLQSINYARHNSHLVHVNGLNSEMQKYNNDYNPSLNSDANPHYYESNRQLYLLYLERMQRTGQALHPQFFSTNP</sequence>
<evidence type="ECO:0000256" key="2">
    <source>
        <dbReference type="SAM" id="SignalP"/>
    </source>
</evidence>
<dbReference type="EMBL" id="CAJVCH010099923">
    <property type="protein sequence ID" value="CAG7723520.1"/>
    <property type="molecule type" value="Genomic_DNA"/>
</dbReference>